<feature type="transmembrane region" description="Helical" evidence="5">
    <location>
        <begin position="267"/>
        <end position="286"/>
    </location>
</feature>
<feature type="transmembrane region" description="Helical" evidence="5">
    <location>
        <begin position="212"/>
        <end position="231"/>
    </location>
</feature>
<evidence type="ECO:0000313" key="8">
    <source>
        <dbReference type="Proteomes" id="UP000191160"/>
    </source>
</evidence>
<dbReference type="Proteomes" id="UP000191160">
    <property type="component" value="Unassembled WGS sequence"/>
</dbReference>
<name>A0A1T1GYP5_9GAMM</name>
<evidence type="ECO:0000256" key="5">
    <source>
        <dbReference type="SAM" id="Phobius"/>
    </source>
</evidence>
<evidence type="ECO:0000256" key="2">
    <source>
        <dbReference type="ARBA" id="ARBA00022692"/>
    </source>
</evidence>
<feature type="transmembrane region" description="Helical" evidence="5">
    <location>
        <begin position="148"/>
        <end position="168"/>
    </location>
</feature>
<comment type="caution">
    <text evidence="7">The sequence shown here is derived from an EMBL/GenBank/DDBJ whole genome shotgun (WGS) entry which is preliminary data.</text>
</comment>
<feature type="transmembrane region" description="Helical" evidence="5">
    <location>
        <begin position="94"/>
        <end position="115"/>
    </location>
</feature>
<dbReference type="Pfam" id="PF00892">
    <property type="entry name" value="EamA"/>
    <property type="match status" value="2"/>
</dbReference>
<dbReference type="InterPro" id="IPR037185">
    <property type="entry name" value="EmrE-like"/>
</dbReference>
<gene>
    <name evidence="7" type="ORF">B1202_09680</name>
</gene>
<proteinExistence type="predicted"/>
<accession>A0A1T1GYP5</accession>
<dbReference type="InterPro" id="IPR050638">
    <property type="entry name" value="AA-Vitamin_Transporters"/>
</dbReference>
<keyword evidence="3 5" id="KW-1133">Transmembrane helix</keyword>
<comment type="subcellular location">
    <subcellularLocation>
        <location evidence="1">Membrane</location>
        <topology evidence="1">Multi-pass membrane protein</topology>
    </subcellularLocation>
</comment>
<feature type="transmembrane region" description="Helical" evidence="5">
    <location>
        <begin position="243"/>
        <end position="261"/>
    </location>
</feature>
<sequence length="303" mass="33562">MPSKTNLATTYALLVFIWSTTPLAIVWSVSDINAFWALTLRFFIALPLAVALLFIFKHKLPMDKTSLHSYLAGAFSFIGSQIFTYMATAYLSSGIIALMFGLAPIMTGLIGRFFFHTYLHRLQWIGMLIAVCGLAIICLGGSDQHVQPVGIVLMLMSVFVYCMSIFWVKKVNAPLQPMSQATGSILISALFSAAMLPFIWQYVPTQMPSTKALIGLFYAVIMASLIAMFCYFKLVQNIKATTLSLTTVLTPMLAMLFGALLNDEKLTLMVFLGAIVLLTGLFVYFYKDLQASRELARKTQASN</sequence>
<feature type="transmembrane region" description="Helical" evidence="5">
    <location>
        <begin position="7"/>
        <end position="29"/>
    </location>
</feature>
<reference evidence="7 8" key="1">
    <citation type="submission" date="2017-02" db="EMBL/GenBank/DDBJ databases">
        <title>Acinetobacter sp. ANC 4945, whole genome shotgun sequencing project.</title>
        <authorList>
            <person name="Radolfova-Krizova L."/>
            <person name="Al Atrouni A."/>
            <person name="Nemec A."/>
        </authorList>
    </citation>
    <scope>NUCLEOTIDE SEQUENCE [LARGE SCALE GENOMIC DNA]</scope>
    <source>
        <strain evidence="7 8">ANC 4945</strain>
    </source>
</reference>
<feature type="transmembrane region" description="Helical" evidence="5">
    <location>
        <begin position="68"/>
        <end position="88"/>
    </location>
</feature>
<dbReference type="GO" id="GO:0016020">
    <property type="term" value="C:membrane"/>
    <property type="evidence" value="ECO:0007669"/>
    <property type="project" value="UniProtKB-SubCell"/>
</dbReference>
<feature type="transmembrane region" description="Helical" evidence="5">
    <location>
        <begin position="35"/>
        <end position="56"/>
    </location>
</feature>
<evidence type="ECO:0000259" key="6">
    <source>
        <dbReference type="Pfam" id="PF00892"/>
    </source>
</evidence>
<protein>
    <submittedName>
        <fullName evidence="7">EamA family transporter</fullName>
    </submittedName>
</protein>
<organism evidence="7 8">
    <name type="scientific">Acinetobacter amyesii</name>
    <dbReference type="NCBI Taxonomy" id="2942470"/>
    <lineage>
        <taxon>Bacteria</taxon>
        <taxon>Pseudomonadati</taxon>
        <taxon>Pseudomonadota</taxon>
        <taxon>Gammaproteobacteria</taxon>
        <taxon>Moraxellales</taxon>
        <taxon>Moraxellaceae</taxon>
        <taxon>Acinetobacter</taxon>
    </lineage>
</organism>
<dbReference type="EMBL" id="MVKX01000005">
    <property type="protein sequence ID" value="OOV82714.1"/>
    <property type="molecule type" value="Genomic_DNA"/>
</dbReference>
<evidence type="ECO:0000256" key="3">
    <source>
        <dbReference type="ARBA" id="ARBA00022989"/>
    </source>
</evidence>
<dbReference type="PANTHER" id="PTHR32322">
    <property type="entry name" value="INNER MEMBRANE TRANSPORTER"/>
    <property type="match status" value="1"/>
</dbReference>
<feature type="domain" description="EamA" evidence="6">
    <location>
        <begin position="13"/>
        <end position="137"/>
    </location>
</feature>
<dbReference type="InterPro" id="IPR000620">
    <property type="entry name" value="EamA_dom"/>
</dbReference>
<feature type="transmembrane region" description="Helical" evidence="5">
    <location>
        <begin position="122"/>
        <end position="142"/>
    </location>
</feature>
<dbReference type="Gene3D" id="1.10.3730.20">
    <property type="match status" value="1"/>
</dbReference>
<dbReference type="SUPFAM" id="SSF103481">
    <property type="entry name" value="Multidrug resistance efflux transporter EmrE"/>
    <property type="match status" value="2"/>
</dbReference>
<evidence type="ECO:0000256" key="4">
    <source>
        <dbReference type="ARBA" id="ARBA00023136"/>
    </source>
</evidence>
<feature type="domain" description="EamA" evidence="6">
    <location>
        <begin position="150"/>
        <end position="285"/>
    </location>
</feature>
<dbReference type="PANTHER" id="PTHR32322:SF14">
    <property type="entry name" value="PROTEIN PAGO"/>
    <property type="match status" value="1"/>
</dbReference>
<keyword evidence="2 5" id="KW-0812">Transmembrane</keyword>
<dbReference type="RefSeq" id="WP_078190391.1">
    <property type="nucleotide sequence ID" value="NZ_JAMCOZ010000003.1"/>
</dbReference>
<keyword evidence="8" id="KW-1185">Reference proteome</keyword>
<dbReference type="AlphaFoldDB" id="A0A1T1GYP5"/>
<feature type="transmembrane region" description="Helical" evidence="5">
    <location>
        <begin position="180"/>
        <end position="200"/>
    </location>
</feature>
<evidence type="ECO:0000256" key="1">
    <source>
        <dbReference type="ARBA" id="ARBA00004141"/>
    </source>
</evidence>
<evidence type="ECO:0000313" key="7">
    <source>
        <dbReference type="EMBL" id="OOV82714.1"/>
    </source>
</evidence>
<keyword evidence="4 5" id="KW-0472">Membrane</keyword>